<sequence>MSFGEKIAYTRTFRRRIREIFASQTTSQQLEHVNGTTLIYVQIRLTILKNHHLILSMMAFLELERLVGEEDYFRQFCNKRKWVVGRKDVFKTHDTVDTVDTVYYIIM</sequence>
<reference evidence="1" key="1">
    <citation type="submission" date="2013-07" db="EMBL/GenBank/DDBJ databases">
        <title>The genome of an arbuscular mycorrhizal fungus provides insights into the evolution of the oldest plant symbiosis.</title>
        <authorList>
            <consortium name="DOE Joint Genome Institute"/>
            <person name="Tisserant E."/>
            <person name="Malbreil M."/>
            <person name="Kuo A."/>
            <person name="Kohler A."/>
            <person name="Symeonidi A."/>
            <person name="Balestrini R."/>
            <person name="Charron P."/>
            <person name="Duensing N."/>
            <person name="Frei-dit-Frey N."/>
            <person name="Gianinazzi-Pearson V."/>
            <person name="Gilbert B."/>
            <person name="Handa Y."/>
            <person name="Hijri M."/>
            <person name="Kaul R."/>
            <person name="Kawaguchi M."/>
            <person name="Krajinski F."/>
            <person name="Lammers P."/>
            <person name="Lapierre D."/>
            <person name="Masclaux F.G."/>
            <person name="Murat C."/>
            <person name="Morin E."/>
            <person name="Ndikumana S."/>
            <person name="Pagni M."/>
            <person name="Petitpierre D."/>
            <person name="Requena N."/>
            <person name="Rosikiewicz P."/>
            <person name="Riley R."/>
            <person name="Saito K."/>
            <person name="San Clemente H."/>
            <person name="Shapiro H."/>
            <person name="van Tuinen D."/>
            <person name="Becard G."/>
            <person name="Bonfante P."/>
            <person name="Paszkowski U."/>
            <person name="Shachar-Hill Y."/>
            <person name="Young J.P."/>
            <person name="Sanders I.R."/>
            <person name="Henrissat B."/>
            <person name="Rensing S.A."/>
            <person name="Grigoriev I.V."/>
            <person name="Corradi N."/>
            <person name="Roux C."/>
            <person name="Martin F."/>
        </authorList>
    </citation>
    <scope>NUCLEOTIDE SEQUENCE</scope>
    <source>
        <strain evidence="1">DAOM 197198</strain>
    </source>
</reference>
<protein>
    <submittedName>
        <fullName evidence="1">Uncharacterized protein</fullName>
    </submittedName>
</protein>
<proteinExistence type="predicted"/>
<gene>
    <name evidence="1" type="ORF">GLOINDRAFT_91227</name>
</gene>
<accession>U9UWB1</accession>
<name>U9UWB1_RHIID</name>
<organism evidence="1">
    <name type="scientific">Rhizophagus irregularis (strain DAOM 181602 / DAOM 197198 / MUCL 43194)</name>
    <name type="common">Arbuscular mycorrhizal fungus</name>
    <name type="synonym">Glomus intraradices</name>
    <dbReference type="NCBI Taxonomy" id="747089"/>
    <lineage>
        <taxon>Eukaryota</taxon>
        <taxon>Fungi</taxon>
        <taxon>Fungi incertae sedis</taxon>
        <taxon>Mucoromycota</taxon>
        <taxon>Glomeromycotina</taxon>
        <taxon>Glomeromycetes</taxon>
        <taxon>Glomerales</taxon>
        <taxon>Glomeraceae</taxon>
        <taxon>Rhizophagus</taxon>
    </lineage>
</organism>
<dbReference type="HOGENOM" id="CLU_2211312_0_0_1"/>
<dbReference type="EMBL" id="KI275246">
    <property type="protein sequence ID" value="ESA22848.1"/>
    <property type="molecule type" value="Genomic_DNA"/>
</dbReference>
<evidence type="ECO:0000313" key="1">
    <source>
        <dbReference type="EMBL" id="ESA22848.1"/>
    </source>
</evidence>
<dbReference type="AlphaFoldDB" id="U9UWB1"/>